<sequence>MSIQLTPEALERVKSFLGEQPEKVGLRFAVRKTGCSGWAYEIDLSNAIGADDEVFEQGGIKVIVPRASLALLDGTEIDFVREGLGSRFAFRNPNVKGECGCGESFTTQ</sequence>
<dbReference type="GO" id="GO:0051537">
    <property type="term" value="F:2 iron, 2 sulfur cluster binding"/>
    <property type="evidence" value="ECO:0007669"/>
    <property type="project" value="TreeGrafter"/>
</dbReference>
<dbReference type="Proteomes" id="UP000241074">
    <property type="component" value="Chromosome"/>
</dbReference>
<evidence type="ECO:0000313" key="3">
    <source>
        <dbReference type="EMBL" id="AVP99759.1"/>
    </source>
</evidence>
<name>A0A2P1PY35_9GAMM</name>
<dbReference type="RefSeq" id="WP_106893678.1">
    <property type="nucleotide sequence ID" value="NZ_CP027860.1"/>
</dbReference>
<dbReference type="InterPro" id="IPR017870">
    <property type="entry name" value="FeS_cluster_insertion_CS"/>
</dbReference>
<dbReference type="PROSITE" id="PS01152">
    <property type="entry name" value="HESB"/>
    <property type="match status" value="1"/>
</dbReference>
<reference evidence="3 4" key="1">
    <citation type="submission" date="2018-03" db="EMBL/GenBank/DDBJ databases">
        <title>Ahniella affigens gen. nov., sp. nov., a gammaproteobacterium isolated from sandy soil near a stream.</title>
        <authorList>
            <person name="Ko Y."/>
            <person name="Kim J.-H."/>
        </authorList>
    </citation>
    <scope>NUCLEOTIDE SEQUENCE [LARGE SCALE GENOMIC DNA]</scope>
    <source>
        <strain evidence="3 4">D13</strain>
    </source>
</reference>
<protein>
    <submittedName>
        <fullName evidence="3">Iron-sulfur cluster assembly accessory protein</fullName>
    </submittedName>
</protein>
<accession>A0A2P1PY35</accession>
<proteinExistence type="inferred from homology"/>
<dbReference type="PANTHER" id="PTHR10072:SF41">
    <property type="entry name" value="IRON-SULFUR CLUSTER ASSEMBLY 1 HOMOLOG, MITOCHONDRIAL"/>
    <property type="match status" value="1"/>
</dbReference>
<dbReference type="AlphaFoldDB" id="A0A2P1PY35"/>
<evidence type="ECO:0000259" key="2">
    <source>
        <dbReference type="Pfam" id="PF01521"/>
    </source>
</evidence>
<dbReference type="NCBIfam" id="TIGR00049">
    <property type="entry name" value="iron-sulfur cluster assembly accessory protein"/>
    <property type="match status" value="1"/>
</dbReference>
<dbReference type="InterPro" id="IPR050322">
    <property type="entry name" value="Fe-S_cluster_asmbl/transfer"/>
</dbReference>
<dbReference type="GO" id="GO:0016226">
    <property type="term" value="P:iron-sulfur cluster assembly"/>
    <property type="evidence" value="ECO:0007669"/>
    <property type="project" value="InterPro"/>
</dbReference>
<feature type="domain" description="Core" evidence="2">
    <location>
        <begin position="1"/>
        <end position="103"/>
    </location>
</feature>
<dbReference type="GO" id="GO:0005829">
    <property type="term" value="C:cytosol"/>
    <property type="evidence" value="ECO:0007669"/>
    <property type="project" value="TreeGrafter"/>
</dbReference>
<dbReference type="EMBL" id="CP027860">
    <property type="protein sequence ID" value="AVP99759.1"/>
    <property type="molecule type" value="Genomic_DNA"/>
</dbReference>
<dbReference type="InterPro" id="IPR016092">
    <property type="entry name" value="ATAP"/>
</dbReference>
<dbReference type="KEGG" id="xba:C7S18_22420"/>
<gene>
    <name evidence="3" type="ORF">C7S18_22420</name>
</gene>
<reference evidence="3 4" key="2">
    <citation type="submission" date="2018-03" db="EMBL/GenBank/DDBJ databases">
        <authorList>
            <person name="Keele B.F."/>
        </authorList>
    </citation>
    <scope>NUCLEOTIDE SEQUENCE [LARGE SCALE GENOMIC DNA]</scope>
    <source>
        <strain evidence="3 4">D13</strain>
    </source>
</reference>
<organism evidence="3 4">
    <name type="scientific">Ahniella affigens</name>
    <dbReference type="NCBI Taxonomy" id="2021234"/>
    <lineage>
        <taxon>Bacteria</taxon>
        <taxon>Pseudomonadati</taxon>
        <taxon>Pseudomonadota</taxon>
        <taxon>Gammaproteobacteria</taxon>
        <taxon>Lysobacterales</taxon>
        <taxon>Rhodanobacteraceae</taxon>
        <taxon>Ahniella</taxon>
    </lineage>
</organism>
<dbReference type="InterPro" id="IPR000361">
    <property type="entry name" value="ATAP_core_dom"/>
</dbReference>
<evidence type="ECO:0000256" key="1">
    <source>
        <dbReference type="ARBA" id="ARBA00006718"/>
    </source>
</evidence>
<dbReference type="Pfam" id="PF01521">
    <property type="entry name" value="Fe-S_biosyn"/>
    <property type="match status" value="1"/>
</dbReference>
<dbReference type="InterPro" id="IPR035903">
    <property type="entry name" value="HesB-like_dom_sf"/>
</dbReference>
<dbReference type="PANTHER" id="PTHR10072">
    <property type="entry name" value="IRON-SULFUR CLUSTER ASSEMBLY PROTEIN"/>
    <property type="match status" value="1"/>
</dbReference>
<comment type="similarity">
    <text evidence="1">Belongs to the HesB/IscA family.</text>
</comment>
<dbReference type="OrthoDB" id="9801228at2"/>
<keyword evidence="4" id="KW-1185">Reference proteome</keyword>
<dbReference type="Gene3D" id="2.60.300.12">
    <property type="entry name" value="HesB-like domain"/>
    <property type="match status" value="1"/>
</dbReference>
<evidence type="ECO:0000313" key="4">
    <source>
        <dbReference type="Proteomes" id="UP000241074"/>
    </source>
</evidence>
<dbReference type="SUPFAM" id="SSF89360">
    <property type="entry name" value="HesB-like domain"/>
    <property type="match status" value="1"/>
</dbReference>